<name>A0A017T4Q4_9BACT</name>
<dbReference type="SUPFAM" id="SSF55846">
    <property type="entry name" value="N-acetylmuramoyl-L-alanine amidase-like"/>
    <property type="match status" value="1"/>
</dbReference>
<comment type="caution">
    <text evidence="6">The sequence shown here is derived from an EMBL/GenBank/DDBJ whole genome shotgun (WGS) entry which is preliminary data.</text>
</comment>
<dbReference type="GO" id="GO:0071555">
    <property type="term" value="P:cell wall organization"/>
    <property type="evidence" value="ECO:0007669"/>
    <property type="project" value="UniProtKB-KW"/>
</dbReference>
<dbReference type="eggNOG" id="COG3023">
    <property type="taxonomic scope" value="Bacteria"/>
</dbReference>
<dbReference type="PANTHER" id="PTHR30417:SF1">
    <property type="entry name" value="N-ACETYLMURAMOYL-L-ALANINE AMIDASE AMID"/>
    <property type="match status" value="1"/>
</dbReference>
<dbReference type="Pfam" id="PF01510">
    <property type="entry name" value="Amidase_2"/>
    <property type="match status" value="1"/>
</dbReference>
<reference evidence="6 7" key="1">
    <citation type="submission" date="2013-05" db="EMBL/GenBank/DDBJ databases">
        <title>Genome assembly of Chondromyces apiculatus DSM 436.</title>
        <authorList>
            <person name="Sharma G."/>
            <person name="Khatri I."/>
            <person name="Kaur C."/>
            <person name="Mayilraj S."/>
            <person name="Subramanian S."/>
        </authorList>
    </citation>
    <scope>NUCLEOTIDE SEQUENCE [LARGE SCALE GENOMIC DNA]</scope>
    <source>
        <strain evidence="6 7">DSM 436</strain>
    </source>
</reference>
<dbReference type="GO" id="GO:0009254">
    <property type="term" value="P:peptidoglycan turnover"/>
    <property type="evidence" value="ECO:0007669"/>
    <property type="project" value="TreeGrafter"/>
</dbReference>
<feature type="domain" description="N-acetylmuramoyl-L-alanine amidase" evidence="5">
    <location>
        <begin position="185"/>
        <end position="331"/>
    </location>
</feature>
<keyword evidence="4" id="KW-0961">Cell wall biogenesis/degradation</keyword>
<evidence type="ECO:0000256" key="4">
    <source>
        <dbReference type="ARBA" id="ARBA00023316"/>
    </source>
</evidence>
<dbReference type="PANTHER" id="PTHR30417">
    <property type="entry name" value="N-ACETYLMURAMOYL-L-ALANINE AMIDASE AMID"/>
    <property type="match status" value="1"/>
</dbReference>
<dbReference type="AlphaFoldDB" id="A0A017T4Q4"/>
<protein>
    <recommendedName>
        <fullName evidence="2">N-acetylmuramoyl-L-alanine amidase</fullName>
        <ecNumber evidence="2">3.5.1.28</ecNumber>
    </recommendedName>
</protein>
<dbReference type="InterPro" id="IPR002502">
    <property type="entry name" value="Amidase_domain"/>
</dbReference>
<dbReference type="Proteomes" id="UP000019678">
    <property type="component" value="Unassembled WGS sequence"/>
</dbReference>
<evidence type="ECO:0000313" key="6">
    <source>
        <dbReference type="EMBL" id="EYF04209.1"/>
    </source>
</evidence>
<accession>A0A017T4Q4</accession>
<keyword evidence="3" id="KW-0378">Hydrolase</keyword>
<organism evidence="6 7">
    <name type="scientific">Chondromyces apiculatus DSM 436</name>
    <dbReference type="NCBI Taxonomy" id="1192034"/>
    <lineage>
        <taxon>Bacteria</taxon>
        <taxon>Pseudomonadati</taxon>
        <taxon>Myxococcota</taxon>
        <taxon>Polyangia</taxon>
        <taxon>Polyangiales</taxon>
        <taxon>Polyangiaceae</taxon>
        <taxon>Chondromyces</taxon>
    </lineage>
</organism>
<dbReference type="InterPro" id="IPR036505">
    <property type="entry name" value="Amidase/PGRP_sf"/>
</dbReference>
<dbReference type="Gene3D" id="3.40.80.10">
    <property type="entry name" value="Peptidoglycan recognition protein-like"/>
    <property type="match status" value="1"/>
</dbReference>
<dbReference type="SMART" id="SM00644">
    <property type="entry name" value="Ami_2"/>
    <property type="match status" value="1"/>
</dbReference>
<dbReference type="InterPro" id="IPR033803">
    <property type="entry name" value="CBD-like_Golvesin-Xly"/>
</dbReference>
<comment type="catalytic activity">
    <reaction evidence="1">
        <text>Hydrolyzes the link between N-acetylmuramoyl residues and L-amino acid residues in certain cell-wall glycopeptides.</text>
        <dbReference type="EC" id="3.5.1.28"/>
    </reaction>
</comment>
<dbReference type="STRING" id="1192034.CAP_4686"/>
<proteinExistence type="predicted"/>
<dbReference type="GO" id="GO:0009253">
    <property type="term" value="P:peptidoglycan catabolic process"/>
    <property type="evidence" value="ECO:0007669"/>
    <property type="project" value="InterPro"/>
</dbReference>
<evidence type="ECO:0000259" key="5">
    <source>
        <dbReference type="SMART" id="SM00644"/>
    </source>
</evidence>
<dbReference type="Pfam" id="PF25275">
    <property type="entry name" value="Golvesin_C"/>
    <property type="match status" value="1"/>
</dbReference>
<dbReference type="InterPro" id="IPR051206">
    <property type="entry name" value="NAMLAA_amidase_2"/>
</dbReference>
<dbReference type="GO" id="GO:0008745">
    <property type="term" value="F:N-acetylmuramoyl-L-alanine amidase activity"/>
    <property type="evidence" value="ECO:0007669"/>
    <property type="project" value="UniProtKB-EC"/>
</dbReference>
<dbReference type="EC" id="3.5.1.28" evidence="2"/>
<evidence type="ECO:0000256" key="2">
    <source>
        <dbReference type="ARBA" id="ARBA00011901"/>
    </source>
</evidence>
<evidence type="ECO:0000313" key="7">
    <source>
        <dbReference type="Proteomes" id="UP000019678"/>
    </source>
</evidence>
<keyword evidence="7" id="KW-1185">Reference proteome</keyword>
<gene>
    <name evidence="6" type="ORF">CAP_4686</name>
</gene>
<dbReference type="EMBL" id="ASRX01000037">
    <property type="protein sequence ID" value="EYF04209.1"/>
    <property type="molecule type" value="Genomic_DNA"/>
</dbReference>
<evidence type="ECO:0000256" key="3">
    <source>
        <dbReference type="ARBA" id="ARBA00022801"/>
    </source>
</evidence>
<evidence type="ECO:0000256" key="1">
    <source>
        <dbReference type="ARBA" id="ARBA00001561"/>
    </source>
</evidence>
<sequence>MDGTSVPQTQLDQLFEQAASEFDVPASLLKAIGFAETRWEMVEGEEEFEGMPAAFGIMALRGERLERGAELAGVTVEEAKTDALANIRAAAALLSEDADGMELERADLGAWAPVVAAASGIEQAEAQAHYVHNGVYKALREGLVLETEIGVLGSLMPEKAEIRSIAAPPTSAAGPDYANSIWRASPNYNARPSGSTPRMIIIHSCEGAYSGCWGWLVNTASGVSAHYVVNESGSEISQLVRESNRAWHIGATYDKNLNGGAEAALHGTSSNNFTVGIEHAGYASQASWATGVIDASAALSCDITKAHGIPRDSYHIVAHGRLQPSTRVDPGPNWPWTTYLNKINTACGGSGGGGGGTGIIIDSNNSNNDTANFYAEVSANWTSSTNVAGYYGSGYYAGPVAAISDGAAFYFKLASAATKTVSAWWTSATDRSTTAPYIMYNAAGTQLATVSKNQQTGGGQWNTVGTYSFTAGWNKVVLSRWTGTGSVVIADAIRIN</sequence>
<dbReference type="CDD" id="cd06583">
    <property type="entry name" value="PGRP"/>
    <property type="match status" value="1"/>
</dbReference>